<proteinExistence type="inferred from homology"/>
<keyword evidence="8 11" id="KW-0472">Membrane</keyword>
<dbReference type="InterPro" id="IPR010949">
    <property type="entry name" value="TonB_Hb/transfer/lactofer_rcpt"/>
</dbReference>
<dbReference type="NCBIfam" id="TIGR01785">
    <property type="entry name" value="TonB-hemin"/>
    <property type="match status" value="1"/>
</dbReference>
<evidence type="ECO:0000259" key="16">
    <source>
        <dbReference type="Pfam" id="PF07715"/>
    </source>
</evidence>
<keyword evidence="10 11" id="KW-0998">Cell outer membrane</keyword>
<keyword evidence="7 13" id="KW-0798">TonB box</keyword>
<comment type="subcellular location">
    <subcellularLocation>
        <location evidence="1 11">Cell outer membrane</location>
        <topology evidence="1 11">Multi-pass membrane protein</topology>
    </subcellularLocation>
</comment>
<dbReference type="CDD" id="cd01347">
    <property type="entry name" value="ligand_gated_channel"/>
    <property type="match status" value="1"/>
</dbReference>
<dbReference type="PANTHER" id="PTHR30069">
    <property type="entry name" value="TONB-DEPENDENT OUTER MEMBRANE RECEPTOR"/>
    <property type="match status" value="1"/>
</dbReference>
<evidence type="ECO:0000256" key="2">
    <source>
        <dbReference type="ARBA" id="ARBA00009810"/>
    </source>
</evidence>
<organism evidence="17 18">
    <name type="scientific">Teichococcus deserti</name>
    <dbReference type="NCBI Taxonomy" id="1817963"/>
    <lineage>
        <taxon>Bacteria</taxon>
        <taxon>Pseudomonadati</taxon>
        <taxon>Pseudomonadota</taxon>
        <taxon>Alphaproteobacteria</taxon>
        <taxon>Acetobacterales</taxon>
        <taxon>Roseomonadaceae</taxon>
        <taxon>Roseomonas</taxon>
    </lineage>
</organism>
<evidence type="ECO:0000256" key="11">
    <source>
        <dbReference type="PROSITE-ProRule" id="PRU01360"/>
    </source>
</evidence>
<evidence type="ECO:0000313" key="17">
    <source>
        <dbReference type="EMBL" id="ONG58968.1"/>
    </source>
</evidence>
<dbReference type="AlphaFoldDB" id="A0A1V2HAJ9"/>
<evidence type="ECO:0000256" key="8">
    <source>
        <dbReference type="ARBA" id="ARBA00023136"/>
    </source>
</evidence>
<protein>
    <recommendedName>
        <fullName evidence="19">TonB-dependent receptor</fullName>
    </recommendedName>
</protein>
<name>A0A1V2HAJ9_9PROT</name>
<evidence type="ECO:0000256" key="10">
    <source>
        <dbReference type="ARBA" id="ARBA00023237"/>
    </source>
</evidence>
<accession>A0A1V2HAJ9</accession>
<evidence type="ECO:0000256" key="14">
    <source>
        <dbReference type="SAM" id="SignalP"/>
    </source>
</evidence>
<dbReference type="GO" id="GO:0009279">
    <property type="term" value="C:cell outer membrane"/>
    <property type="evidence" value="ECO:0007669"/>
    <property type="project" value="UniProtKB-SubCell"/>
</dbReference>
<dbReference type="InterPro" id="IPR012910">
    <property type="entry name" value="Plug_dom"/>
</dbReference>
<dbReference type="Gene3D" id="2.40.170.20">
    <property type="entry name" value="TonB-dependent receptor, beta-barrel domain"/>
    <property type="match status" value="1"/>
</dbReference>
<dbReference type="GO" id="GO:0015344">
    <property type="term" value="F:siderophore uptake transmembrane transporter activity"/>
    <property type="evidence" value="ECO:0007669"/>
    <property type="project" value="TreeGrafter"/>
</dbReference>
<dbReference type="InterPro" id="IPR036942">
    <property type="entry name" value="Beta-barrel_TonB_sf"/>
</dbReference>
<comment type="caution">
    <text evidence="17">The sequence shown here is derived from an EMBL/GenBank/DDBJ whole genome shotgun (WGS) entry which is preliminary data.</text>
</comment>
<feature type="domain" description="TonB-dependent receptor plug" evidence="16">
    <location>
        <begin position="72"/>
        <end position="180"/>
    </location>
</feature>
<evidence type="ECO:0000259" key="15">
    <source>
        <dbReference type="Pfam" id="PF00593"/>
    </source>
</evidence>
<feature type="signal peptide" evidence="14">
    <location>
        <begin position="1"/>
        <end position="23"/>
    </location>
</feature>
<dbReference type="InterPro" id="IPR000531">
    <property type="entry name" value="Beta-barrel_TonB"/>
</dbReference>
<evidence type="ECO:0000256" key="5">
    <source>
        <dbReference type="ARBA" id="ARBA00022692"/>
    </source>
</evidence>
<feature type="domain" description="TonB-dependent receptor-like beta-barrel" evidence="15">
    <location>
        <begin position="291"/>
        <end position="719"/>
    </location>
</feature>
<dbReference type="Pfam" id="PF07715">
    <property type="entry name" value="Plug"/>
    <property type="match status" value="1"/>
</dbReference>
<dbReference type="RefSeq" id="WP_076955428.1">
    <property type="nucleotide sequence ID" value="NZ_MLCO01000005.1"/>
</dbReference>
<gene>
    <name evidence="17" type="ORF">BKE38_00560</name>
</gene>
<dbReference type="InterPro" id="IPR037066">
    <property type="entry name" value="Plug_dom_sf"/>
</dbReference>
<feature type="short sequence motif" description="TonB C-terminal box" evidence="12">
    <location>
        <begin position="749"/>
        <end position="766"/>
    </location>
</feature>
<dbReference type="InterPro" id="IPR039426">
    <property type="entry name" value="TonB-dep_rcpt-like"/>
</dbReference>
<dbReference type="Gene3D" id="2.170.130.10">
    <property type="entry name" value="TonB-dependent receptor, plug domain"/>
    <property type="match status" value="1"/>
</dbReference>
<dbReference type="PANTHER" id="PTHR30069:SF29">
    <property type="entry name" value="HEMOGLOBIN AND HEMOGLOBIN-HAPTOGLOBIN-BINDING PROTEIN 1-RELATED"/>
    <property type="match status" value="1"/>
</dbReference>
<dbReference type="EMBL" id="MLCO01000005">
    <property type="protein sequence ID" value="ONG58968.1"/>
    <property type="molecule type" value="Genomic_DNA"/>
</dbReference>
<dbReference type="PROSITE" id="PS01156">
    <property type="entry name" value="TONB_DEPENDENT_REC_2"/>
    <property type="match status" value="1"/>
</dbReference>
<evidence type="ECO:0000256" key="6">
    <source>
        <dbReference type="ARBA" id="ARBA00022729"/>
    </source>
</evidence>
<evidence type="ECO:0000256" key="3">
    <source>
        <dbReference type="ARBA" id="ARBA00022448"/>
    </source>
</evidence>
<dbReference type="Pfam" id="PF00593">
    <property type="entry name" value="TonB_dep_Rec_b-barrel"/>
    <property type="match status" value="1"/>
</dbReference>
<keyword evidence="4 11" id="KW-1134">Transmembrane beta strand</keyword>
<comment type="similarity">
    <text evidence="2 11 13">Belongs to the TonB-dependent receptor family.</text>
</comment>
<dbReference type="GO" id="GO:0044718">
    <property type="term" value="P:siderophore transmembrane transport"/>
    <property type="evidence" value="ECO:0007669"/>
    <property type="project" value="TreeGrafter"/>
</dbReference>
<dbReference type="SUPFAM" id="SSF56935">
    <property type="entry name" value="Porins"/>
    <property type="match status" value="1"/>
</dbReference>
<dbReference type="Proteomes" id="UP000188879">
    <property type="component" value="Unassembled WGS sequence"/>
</dbReference>
<sequence>MLRFPLRLALLGSCLVLPSFAPALGQTTTQTVAEPVAVQIDDAGQGQGLEALAPTVLPGVNTTATRNSRLLFDTPAVVDIIPGRDLERRMARDIQDVFRYTPGVSVNQQTSGTDPFGSLGGISVRGVGGNRVLTIIDGARTMERITDQTRDVVEPWHLKRVEVVRGPASTLWGSDALGGVVQYVTRDPADYIQPGRSWGAEADSDYSTLDRGWRSRVTGAWRAGAFEGMIAYQRRQAHEQNRNNSRSPDGIWNCTRAAVALPCNRLNPADINSDSLLGKLVWNAAPNNRFRLTAESMQRVTTVDQRFDLGPATGGITNLSRERKQFLDRYRLGLDQEWTPGLGWLDALRWQVGYHPQELRRTGVQIRRLANGQLGRVEDELQYSEDFWQGDVQLNSSFSVLGMRHALTYGVQGSFTETDYRRRDVTTNLATGVSTVARAGGFNFANGDTRRLDGYIQDEISVFGDRLTVTPGLRYSTYRITPQPDADYRASPGAEPRTLDADDLALKLGAVLRLDETWSLFGNYGEGFKMPTAEQLFTSLPGAAFNLVPNPELKPESVRSYEAGIRMRLPRGYLSLSAFNAQYEDFIESLVNIAGTVDYTSRNLSSVKVWGIELAGAYEVVQNWTLQASASWQRGRARATPTSASAPFEGARPLKVVSGVNWTQPDWRTSIDVTGTFAAAADEASTPQRYRTRAYQVFDTVATWRPVENVELNLGIFNLFDARYIPQDVTGYDQSQFATAAVKSANPIELQVAPGRWLRFGARVIF</sequence>
<keyword evidence="9" id="KW-0675">Receptor</keyword>
<keyword evidence="5 11" id="KW-0812">Transmembrane</keyword>
<dbReference type="PROSITE" id="PS52016">
    <property type="entry name" value="TONB_DEPENDENT_REC_3"/>
    <property type="match status" value="1"/>
</dbReference>
<evidence type="ECO:0000256" key="12">
    <source>
        <dbReference type="PROSITE-ProRule" id="PRU10144"/>
    </source>
</evidence>
<evidence type="ECO:0000256" key="9">
    <source>
        <dbReference type="ARBA" id="ARBA00023170"/>
    </source>
</evidence>
<dbReference type="GO" id="GO:0015232">
    <property type="term" value="F:heme transmembrane transporter activity"/>
    <property type="evidence" value="ECO:0007669"/>
    <property type="project" value="InterPro"/>
</dbReference>
<evidence type="ECO:0000256" key="13">
    <source>
        <dbReference type="RuleBase" id="RU003357"/>
    </source>
</evidence>
<evidence type="ECO:0000256" key="7">
    <source>
        <dbReference type="ARBA" id="ARBA00023077"/>
    </source>
</evidence>
<dbReference type="InterPro" id="IPR011276">
    <property type="entry name" value="TonB_haem/Hb_rcpt"/>
</dbReference>
<keyword evidence="18" id="KW-1185">Reference proteome</keyword>
<evidence type="ECO:0000256" key="4">
    <source>
        <dbReference type="ARBA" id="ARBA00022452"/>
    </source>
</evidence>
<evidence type="ECO:0008006" key="19">
    <source>
        <dbReference type="Google" id="ProtNLM"/>
    </source>
</evidence>
<dbReference type="InterPro" id="IPR010917">
    <property type="entry name" value="TonB_rcpt_CS"/>
</dbReference>
<reference evidence="17 18" key="1">
    <citation type="submission" date="2016-10" db="EMBL/GenBank/DDBJ databases">
        <title>Draft Genome sequence of Roseomonas sp. strain M3.</title>
        <authorList>
            <person name="Subhash Y."/>
            <person name="Lee S."/>
        </authorList>
    </citation>
    <scope>NUCLEOTIDE SEQUENCE [LARGE SCALE GENOMIC DNA]</scope>
    <source>
        <strain evidence="17 18">M3</strain>
    </source>
</reference>
<dbReference type="NCBIfam" id="TIGR01786">
    <property type="entry name" value="TonB-hemlactrns"/>
    <property type="match status" value="1"/>
</dbReference>
<keyword evidence="3 11" id="KW-0813">Transport</keyword>
<feature type="chain" id="PRO_5011962584" description="TonB-dependent receptor" evidence="14">
    <location>
        <begin position="24"/>
        <end position="766"/>
    </location>
</feature>
<evidence type="ECO:0000313" key="18">
    <source>
        <dbReference type="Proteomes" id="UP000188879"/>
    </source>
</evidence>
<keyword evidence="6 14" id="KW-0732">Signal</keyword>
<evidence type="ECO:0000256" key="1">
    <source>
        <dbReference type="ARBA" id="ARBA00004571"/>
    </source>
</evidence>